<evidence type="ECO:0000313" key="2">
    <source>
        <dbReference type="Proteomes" id="UP001165296"/>
    </source>
</evidence>
<dbReference type="RefSeq" id="WP_226172893.1">
    <property type="nucleotide sequence ID" value="NZ_JAJADR010000001.1"/>
</dbReference>
<name>A0ABS8AMQ1_9BACT</name>
<protein>
    <recommendedName>
        <fullName evidence="3">VOC family protein</fullName>
    </recommendedName>
</protein>
<organism evidence="1 2">
    <name type="scientific">Hymenobacter lucidus</name>
    <dbReference type="NCBI Taxonomy" id="2880930"/>
    <lineage>
        <taxon>Bacteria</taxon>
        <taxon>Pseudomonadati</taxon>
        <taxon>Bacteroidota</taxon>
        <taxon>Cytophagia</taxon>
        <taxon>Cytophagales</taxon>
        <taxon>Hymenobacteraceae</taxon>
        <taxon>Hymenobacter</taxon>
    </lineage>
</organism>
<accession>A0ABS8AMQ1</accession>
<sequence length="132" mass="14819">MPQPSFSLQAIVAQLPSTNLERTSRYYQQLGFWETGRHPTFLLLSLGGHELHFWLTDDVYLCQNSSCYLRIEGIQSFYRQLPPAVLHPNGELRECSWGMTECYLLDPDGNLLKCGEPTAAAGPITDSVISTP</sequence>
<proteinExistence type="predicted"/>
<comment type="caution">
    <text evidence="1">The sequence shown here is derived from an EMBL/GenBank/DDBJ whole genome shotgun (WGS) entry which is preliminary data.</text>
</comment>
<evidence type="ECO:0008006" key="3">
    <source>
        <dbReference type="Google" id="ProtNLM"/>
    </source>
</evidence>
<dbReference type="InterPro" id="IPR029068">
    <property type="entry name" value="Glyas_Bleomycin-R_OHBP_Dase"/>
</dbReference>
<evidence type="ECO:0000313" key="1">
    <source>
        <dbReference type="EMBL" id="MCB2407323.1"/>
    </source>
</evidence>
<dbReference type="Proteomes" id="UP001165296">
    <property type="component" value="Unassembled WGS sequence"/>
</dbReference>
<reference evidence="1" key="1">
    <citation type="submission" date="2021-10" db="EMBL/GenBank/DDBJ databases">
        <authorList>
            <person name="Dean J.D."/>
            <person name="Kim M.K."/>
            <person name="Newey C.N."/>
            <person name="Stoker T.S."/>
            <person name="Thompson D.W."/>
            <person name="Grose J.H."/>
        </authorList>
    </citation>
    <scope>NUCLEOTIDE SEQUENCE</scope>
    <source>
        <strain evidence="1">BT178</strain>
    </source>
</reference>
<dbReference type="EMBL" id="JAJADR010000001">
    <property type="protein sequence ID" value="MCB2407323.1"/>
    <property type="molecule type" value="Genomic_DNA"/>
</dbReference>
<dbReference type="Gene3D" id="3.10.180.10">
    <property type="entry name" value="2,3-Dihydroxybiphenyl 1,2-Dioxygenase, domain 1"/>
    <property type="match status" value="1"/>
</dbReference>
<dbReference type="SUPFAM" id="SSF54593">
    <property type="entry name" value="Glyoxalase/Bleomycin resistance protein/Dihydroxybiphenyl dioxygenase"/>
    <property type="match status" value="1"/>
</dbReference>
<keyword evidence="2" id="KW-1185">Reference proteome</keyword>
<gene>
    <name evidence="1" type="ORF">LGH74_04990</name>
</gene>